<name>A0ACC0TSH4_9AGAM</name>
<dbReference type="Proteomes" id="UP001207468">
    <property type="component" value="Unassembled WGS sequence"/>
</dbReference>
<proteinExistence type="predicted"/>
<evidence type="ECO:0000313" key="2">
    <source>
        <dbReference type="Proteomes" id="UP001207468"/>
    </source>
</evidence>
<gene>
    <name evidence="1" type="ORF">F5148DRAFT_988893</name>
</gene>
<dbReference type="EMBL" id="JAGFNK010000731">
    <property type="protein sequence ID" value="KAI9441991.1"/>
    <property type="molecule type" value="Genomic_DNA"/>
</dbReference>
<accession>A0ACC0TSH4</accession>
<evidence type="ECO:0000313" key="1">
    <source>
        <dbReference type="EMBL" id="KAI9441991.1"/>
    </source>
</evidence>
<sequence>MDNKEIALKAITDVFGNRDVTAFDRYFAGNYQQHNPLFPNGTAALRQFVPNLPADFKYTPGIVAANGDFVMIHGRYENWSGKNMIGVDIFRVKDGKITEHWDVLQEEVPKERSVNGNAMFPIVSGPTS</sequence>
<organism evidence="1 2">
    <name type="scientific">Russula earlei</name>
    <dbReference type="NCBI Taxonomy" id="71964"/>
    <lineage>
        <taxon>Eukaryota</taxon>
        <taxon>Fungi</taxon>
        <taxon>Dikarya</taxon>
        <taxon>Basidiomycota</taxon>
        <taxon>Agaricomycotina</taxon>
        <taxon>Agaricomycetes</taxon>
        <taxon>Russulales</taxon>
        <taxon>Russulaceae</taxon>
        <taxon>Russula</taxon>
    </lineage>
</organism>
<protein>
    <submittedName>
        <fullName evidence="1">Membrane protein</fullName>
    </submittedName>
</protein>
<comment type="caution">
    <text evidence="1">The sequence shown here is derived from an EMBL/GenBank/DDBJ whole genome shotgun (WGS) entry which is preliminary data.</text>
</comment>
<keyword evidence="2" id="KW-1185">Reference proteome</keyword>
<reference evidence="1" key="1">
    <citation type="submission" date="2021-03" db="EMBL/GenBank/DDBJ databases">
        <title>Evolutionary priming and transition to the ectomycorrhizal habit in an iconic lineage of mushroom-forming fungi: is preadaptation a requirement?</title>
        <authorList>
            <consortium name="DOE Joint Genome Institute"/>
            <person name="Looney B.P."/>
            <person name="Miyauchi S."/>
            <person name="Morin E."/>
            <person name="Drula E."/>
            <person name="Courty P.E."/>
            <person name="Chicoki N."/>
            <person name="Fauchery L."/>
            <person name="Kohler A."/>
            <person name="Kuo A."/>
            <person name="LaButti K."/>
            <person name="Pangilinan J."/>
            <person name="Lipzen A."/>
            <person name="Riley R."/>
            <person name="Andreopoulos W."/>
            <person name="He G."/>
            <person name="Johnson J."/>
            <person name="Barry K.W."/>
            <person name="Grigoriev I.V."/>
            <person name="Nagy L."/>
            <person name="Hibbett D."/>
            <person name="Henrissat B."/>
            <person name="Matheny P.B."/>
            <person name="Labbe J."/>
            <person name="Martin A.F."/>
        </authorList>
    </citation>
    <scope>NUCLEOTIDE SEQUENCE</scope>
    <source>
        <strain evidence="1">BPL698</strain>
    </source>
</reference>